<sequence>MKSLRNAAATAWPGVLALVLATVIVYSLRESIGHASERIMHAWLPLLLLVPYRALPLALDALGWWILLARTVPYRFVWWTATVRDGVSRLLPVASVGGEVVGVRLACWKLRDSSAVIASVIVEVLVTLGMQAIFALFGIAALAHSVALHRALWPLGAASAATLAVLAACAWWLRRGAPFDVLMALARRVLGHSPLLRAG</sequence>
<keyword evidence="3" id="KW-1185">Reference proteome</keyword>
<dbReference type="Proteomes" id="UP000027451">
    <property type="component" value="Unassembled WGS sequence"/>
</dbReference>
<evidence type="ECO:0000256" key="1">
    <source>
        <dbReference type="SAM" id="Phobius"/>
    </source>
</evidence>
<feature type="non-terminal residue" evidence="2">
    <location>
        <position position="199"/>
    </location>
</feature>
<feature type="transmembrane region" description="Helical" evidence="1">
    <location>
        <begin position="40"/>
        <end position="67"/>
    </location>
</feature>
<keyword evidence="1" id="KW-0472">Membrane</keyword>
<keyword evidence="1" id="KW-1133">Transmembrane helix</keyword>
<proteinExistence type="predicted"/>
<dbReference type="EMBL" id="JFHD01000089">
    <property type="protein sequence ID" value="KDR24603.1"/>
    <property type="molecule type" value="Genomic_DNA"/>
</dbReference>
<evidence type="ECO:0000313" key="2">
    <source>
        <dbReference type="EMBL" id="KDR24603.1"/>
    </source>
</evidence>
<gene>
    <name evidence="2" type="ORF">BG60_37210</name>
</gene>
<organism evidence="2 3">
    <name type="scientific">Caballeronia zhejiangensis</name>
    <dbReference type="NCBI Taxonomy" id="871203"/>
    <lineage>
        <taxon>Bacteria</taxon>
        <taxon>Pseudomonadati</taxon>
        <taxon>Pseudomonadota</taxon>
        <taxon>Betaproteobacteria</taxon>
        <taxon>Burkholderiales</taxon>
        <taxon>Burkholderiaceae</taxon>
        <taxon>Caballeronia</taxon>
    </lineage>
</organism>
<evidence type="ECO:0000313" key="3">
    <source>
        <dbReference type="Proteomes" id="UP000027451"/>
    </source>
</evidence>
<name>A0A656Q9P5_9BURK</name>
<protein>
    <submittedName>
        <fullName evidence="2">Membrane protein</fullName>
    </submittedName>
</protein>
<feature type="transmembrane region" description="Helical" evidence="1">
    <location>
        <begin position="114"/>
        <end position="139"/>
    </location>
</feature>
<feature type="transmembrane region" description="Helical" evidence="1">
    <location>
        <begin position="151"/>
        <end position="173"/>
    </location>
</feature>
<accession>A0A656Q9P5</accession>
<comment type="caution">
    <text evidence="2">The sequence shown here is derived from an EMBL/GenBank/DDBJ whole genome shotgun (WGS) entry which is preliminary data.</text>
</comment>
<reference evidence="2 3" key="1">
    <citation type="submission" date="2014-03" db="EMBL/GenBank/DDBJ databases">
        <title>Draft Genome Sequences of Four Burkholderia Strains.</title>
        <authorList>
            <person name="Liu X.Y."/>
            <person name="Li C.X."/>
            <person name="Xu J.H."/>
        </authorList>
    </citation>
    <scope>NUCLEOTIDE SEQUENCE [LARGE SCALE GENOMIC DNA]</scope>
    <source>
        <strain evidence="2 3">OP-1</strain>
    </source>
</reference>
<keyword evidence="1" id="KW-0812">Transmembrane</keyword>
<feature type="transmembrane region" description="Helical" evidence="1">
    <location>
        <begin position="6"/>
        <end position="28"/>
    </location>
</feature>
<dbReference type="AlphaFoldDB" id="A0A656Q9P5"/>